<dbReference type="Gene3D" id="3.10.450.530">
    <property type="entry name" value="Ribonuclease toxin, BrnT, of type II toxin-antitoxin system"/>
    <property type="match status" value="1"/>
</dbReference>
<proteinExistence type="predicted"/>
<dbReference type="AlphaFoldDB" id="X1NW98"/>
<sequence length="106" mass="12159">MYVYTNNVDVVWDPEKARLNLKKHGVRFSDAETVLFDPNALTREDMDSEGEQRFVTVGMDAGDHILVVVYTYRGEYIRLISARSATKREISSRRLSKRRTGSTGML</sequence>
<evidence type="ECO:0000313" key="2">
    <source>
        <dbReference type="EMBL" id="GAI31045.1"/>
    </source>
</evidence>
<dbReference type="InterPro" id="IPR038573">
    <property type="entry name" value="BrnT_sf"/>
</dbReference>
<accession>X1NW98</accession>
<feature type="region of interest" description="Disordered" evidence="1">
    <location>
        <begin position="87"/>
        <end position="106"/>
    </location>
</feature>
<dbReference type="Pfam" id="PF04365">
    <property type="entry name" value="BrnT_toxin"/>
    <property type="match status" value="1"/>
</dbReference>
<gene>
    <name evidence="2" type="ORF">S06H3_32708</name>
</gene>
<evidence type="ECO:0000256" key="1">
    <source>
        <dbReference type="SAM" id="MobiDB-lite"/>
    </source>
</evidence>
<evidence type="ECO:0008006" key="3">
    <source>
        <dbReference type="Google" id="ProtNLM"/>
    </source>
</evidence>
<reference evidence="2" key="1">
    <citation type="journal article" date="2014" name="Front. Microbiol.">
        <title>High frequency of phylogenetically diverse reductive dehalogenase-homologous genes in deep subseafloor sedimentary metagenomes.</title>
        <authorList>
            <person name="Kawai M."/>
            <person name="Futagami T."/>
            <person name="Toyoda A."/>
            <person name="Takaki Y."/>
            <person name="Nishi S."/>
            <person name="Hori S."/>
            <person name="Arai W."/>
            <person name="Tsubouchi T."/>
            <person name="Morono Y."/>
            <person name="Uchiyama I."/>
            <person name="Ito T."/>
            <person name="Fujiyama A."/>
            <person name="Inagaki F."/>
            <person name="Takami H."/>
        </authorList>
    </citation>
    <scope>NUCLEOTIDE SEQUENCE</scope>
    <source>
        <strain evidence="2">Expedition CK06-06</strain>
    </source>
</reference>
<organism evidence="2">
    <name type="scientific">marine sediment metagenome</name>
    <dbReference type="NCBI Taxonomy" id="412755"/>
    <lineage>
        <taxon>unclassified sequences</taxon>
        <taxon>metagenomes</taxon>
        <taxon>ecological metagenomes</taxon>
    </lineage>
</organism>
<name>X1NW98_9ZZZZ</name>
<protein>
    <recommendedName>
        <fullName evidence="3">BrnT family toxin</fullName>
    </recommendedName>
</protein>
<comment type="caution">
    <text evidence="2">The sequence shown here is derived from an EMBL/GenBank/DDBJ whole genome shotgun (WGS) entry which is preliminary data.</text>
</comment>
<dbReference type="InterPro" id="IPR007460">
    <property type="entry name" value="BrnT_toxin"/>
</dbReference>
<dbReference type="EMBL" id="BARV01019465">
    <property type="protein sequence ID" value="GAI31045.1"/>
    <property type="molecule type" value="Genomic_DNA"/>
</dbReference>